<name>X1KPJ0_9ZZZZ</name>
<accession>X1KPJ0</accession>
<evidence type="ECO:0008006" key="2">
    <source>
        <dbReference type="Google" id="ProtNLM"/>
    </source>
</evidence>
<comment type="caution">
    <text evidence="1">The sequence shown here is derived from an EMBL/GenBank/DDBJ whole genome shotgun (WGS) entry which is preliminary data.</text>
</comment>
<reference evidence="1" key="1">
    <citation type="journal article" date="2014" name="Front. Microbiol.">
        <title>High frequency of phylogenetically diverse reductive dehalogenase-homologous genes in deep subseafloor sedimentary metagenomes.</title>
        <authorList>
            <person name="Kawai M."/>
            <person name="Futagami T."/>
            <person name="Toyoda A."/>
            <person name="Takaki Y."/>
            <person name="Nishi S."/>
            <person name="Hori S."/>
            <person name="Arai W."/>
            <person name="Tsubouchi T."/>
            <person name="Morono Y."/>
            <person name="Uchiyama I."/>
            <person name="Ito T."/>
            <person name="Fujiyama A."/>
            <person name="Inagaki F."/>
            <person name="Takami H."/>
        </authorList>
    </citation>
    <scope>NUCLEOTIDE SEQUENCE</scope>
    <source>
        <strain evidence="1">Expedition CK06-06</strain>
    </source>
</reference>
<protein>
    <recommendedName>
        <fullName evidence="2">Helix-turn-helix domain-containing protein</fullName>
    </recommendedName>
</protein>
<sequence>MGQKVYFDIKGAAEYAGVRRLTIYNWFRRGSHVNGEVVFLPVRIIDGQTLINEIDLNNHLDALGYGPAEEAEENNAPT</sequence>
<gene>
    <name evidence="1" type="ORF">S06H3_01038</name>
</gene>
<proteinExistence type="predicted"/>
<organism evidence="1">
    <name type="scientific">marine sediment metagenome</name>
    <dbReference type="NCBI Taxonomy" id="412755"/>
    <lineage>
        <taxon>unclassified sequences</taxon>
        <taxon>metagenomes</taxon>
        <taxon>ecological metagenomes</taxon>
    </lineage>
</organism>
<evidence type="ECO:0000313" key="1">
    <source>
        <dbReference type="EMBL" id="GAH95535.1"/>
    </source>
</evidence>
<dbReference type="AlphaFoldDB" id="X1KPJ0"/>
<dbReference type="EMBL" id="BARV01000236">
    <property type="protein sequence ID" value="GAH95535.1"/>
    <property type="molecule type" value="Genomic_DNA"/>
</dbReference>